<dbReference type="Proteomes" id="UP001165060">
    <property type="component" value="Unassembled WGS sequence"/>
</dbReference>
<dbReference type="SMART" id="SM00367">
    <property type="entry name" value="LRR_CC"/>
    <property type="match status" value="4"/>
</dbReference>
<dbReference type="InterPro" id="IPR032675">
    <property type="entry name" value="LRR_dom_sf"/>
</dbReference>
<dbReference type="InterPro" id="IPR006553">
    <property type="entry name" value="Leu-rich_rpt_Cys-con_subtyp"/>
</dbReference>
<dbReference type="PANTHER" id="PTHR13318:SF190">
    <property type="entry name" value="PARTNER OF PAIRED, ISOFORM B"/>
    <property type="match status" value="1"/>
</dbReference>
<dbReference type="EMBL" id="BRYB01006595">
    <property type="protein sequence ID" value="GMI52603.1"/>
    <property type="molecule type" value="Genomic_DNA"/>
</dbReference>
<evidence type="ECO:0000313" key="2">
    <source>
        <dbReference type="Proteomes" id="UP001165060"/>
    </source>
</evidence>
<dbReference type="Gene3D" id="3.80.10.10">
    <property type="entry name" value="Ribonuclease Inhibitor"/>
    <property type="match status" value="1"/>
</dbReference>
<name>A0ABQ6NA37_9STRA</name>
<dbReference type="PANTHER" id="PTHR13318">
    <property type="entry name" value="PARTNER OF PAIRED, ISOFORM B-RELATED"/>
    <property type="match status" value="1"/>
</dbReference>
<organism evidence="1 2">
    <name type="scientific">Tetraparma gracilis</name>
    <dbReference type="NCBI Taxonomy" id="2962635"/>
    <lineage>
        <taxon>Eukaryota</taxon>
        <taxon>Sar</taxon>
        <taxon>Stramenopiles</taxon>
        <taxon>Ochrophyta</taxon>
        <taxon>Bolidophyceae</taxon>
        <taxon>Parmales</taxon>
        <taxon>Triparmaceae</taxon>
        <taxon>Tetraparma</taxon>
    </lineage>
</organism>
<proteinExistence type="predicted"/>
<accession>A0ABQ6NA37</accession>
<keyword evidence="2" id="KW-1185">Reference proteome</keyword>
<protein>
    <submittedName>
        <fullName evidence="1">Uncharacterized protein</fullName>
    </submittedName>
</protein>
<gene>
    <name evidence="1" type="ORF">TeGR_g6084</name>
</gene>
<sequence length="467" mass="50866">MSTIAPYTSTAQYTASLSPFELTMLHASYRMMEKLHIVTELLNEAMDVAFLPALARETPVLFWMSLFFLSLSTAARVSSALSMLPRLLPNCRRKYFLSTLVYVVEPSTGLAMLQPLLSTTTSDKNLDERVSLLHDNDRVAAKAQLKSAFATLVFEDLPEAVIEFSYLFSSGKATPIFMLSLVTTLLHAFMQMGEIRAIRKFLPANAALAASCEYANQSNKKAKYKLASDELILAAQQVGHNWEEVNCEFRSDLSAEAIIKAASAGGSKVKKLSVFMCKQIDGPAVARISEHTKNLKELFLPGCAVDNVGIKGLVQNCGQSLELLAAGVCSSLDRDTLPLMAGGFPNLKTLFLIKNPEWVDDAGMIALIRGGLRCLTTAALSWCPKITDATLVEMERVGLPELTRLDLIECSVTQEGVLAALRGCPKLEKIALVITQGLQERCDAVRPGIVLDSPDARVEPGKCKPAT</sequence>
<dbReference type="SUPFAM" id="SSF52047">
    <property type="entry name" value="RNI-like"/>
    <property type="match status" value="1"/>
</dbReference>
<evidence type="ECO:0000313" key="1">
    <source>
        <dbReference type="EMBL" id="GMI52603.1"/>
    </source>
</evidence>
<comment type="caution">
    <text evidence="1">The sequence shown here is derived from an EMBL/GenBank/DDBJ whole genome shotgun (WGS) entry which is preliminary data.</text>
</comment>
<reference evidence="1 2" key="1">
    <citation type="journal article" date="2023" name="Commun. Biol.">
        <title>Genome analysis of Parmales, the sister group of diatoms, reveals the evolutionary specialization of diatoms from phago-mixotrophs to photoautotrophs.</title>
        <authorList>
            <person name="Ban H."/>
            <person name="Sato S."/>
            <person name="Yoshikawa S."/>
            <person name="Yamada K."/>
            <person name="Nakamura Y."/>
            <person name="Ichinomiya M."/>
            <person name="Sato N."/>
            <person name="Blanc-Mathieu R."/>
            <person name="Endo H."/>
            <person name="Kuwata A."/>
            <person name="Ogata H."/>
        </authorList>
    </citation>
    <scope>NUCLEOTIDE SEQUENCE [LARGE SCALE GENOMIC DNA]</scope>
</reference>